<feature type="transmembrane region" description="Helical" evidence="1">
    <location>
        <begin position="35"/>
        <end position="55"/>
    </location>
</feature>
<name>A0A0C3HUT4_OIDMZ</name>
<organism evidence="2 3">
    <name type="scientific">Oidiodendron maius (strain Zn)</name>
    <dbReference type="NCBI Taxonomy" id="913774"/>
    <lineage>
        <taxon>Eukaryota</taxon>
        <taxon>Fungi</taxon>
        <taxon>Dikarya</taxon>
        <taxon>Ascomycota</taxon>
        <taxon>Pezizomycotina</taxon>
        <taxon>Leotiomycetes</taxon>
        <taxon>Leotiomycetes incertae sedis</taxon>
        <taxon>Myxotrichaceae</taxon>
        <taxon>Oidiodendron</taxon>
    </lineage>
</organism>
<protein>
    <recommendedName>
        <fullName evidence="4">NADH dehydrogenase [ubiquinone] 1 beta subcomplex subunit 4</fullName>
    </recommendedName>
</protein>
<dbReference type="AlphaFoldDB" id="A0A0C3HUT4"/>
<accession>A0A0C3HUT4</accession>
<evidence type="ECO:0000313" key="2">
    <source>
        <dbReference type="EMBL" id="KIN06002.1"/>
    </source>
</evidence>
<evidence type="ECO:0000256" key="1">
    <source>
        <dbReference type="SAM" id="Phobius"/>
    </source>
</evidence>
<dbReference type="STRING" id="913774.A0A0C3HUT4"/>
<reference evidence="2 3" key="1">
    <citation type="submission" date="2014-04" db="EMBL/GenBank/DDBJ databases">
        <authorList>
            <consortium name="DOE Joint Genome Institute"/>
            <person name="Kuo A."/>
            <person name="Martino E."/>
            <person name="Perotto S."/>
            <person name="Kohler A."/>
            <person name="Nagy L.G."/>
            <person name="Floudas D."/>
            <person name="Copeland A."/>
            <person name="Barry K.W."/>
            <person name="Cichocki N."/>
            <person name="Veneault-Fourrey C."/>
            <person name="LaButti K."/>
            <person name="Lindquist E.A."/>
            <person name="Lipzen A."/>
            <person name="Lundell T."/>
            <person name="Morin E."/>
            <person name="Murat C."/>
            <person name="Sun H."/>
            <person name="Tunlid A."/>
            <person name="Henrissat B."/>
            <person name="Grigoriev I.V."/>
            <person name="Hibbett D.S."/>
            <person name="Martin F."/>
            <person name="Nordberg H.P."/>
            <person name="Cantor M.N."/>
            <person name="Hua S.X."/>
        </authorList>
    </citation>
    <scope>NUCLEOTIDE SEQUENCE [LARGE SCALE GENOMIC DNA]</scope>
    <source>
        <strain evidence="2 3">Zn</strain>
    </source>
</reference>
<gene>
    <name evidence="2" type="ORF">OIDMADRAFT_113949</name>
</gene>
<keyword evidence="1" id="KW-0472">Membrane</keyword>
<keyword evidence="1" id="KW-1133">Transmembrane helix</keyword>
<dbReference type="PANTHER" id="PTHR39476:SF1">
    <property type="entry name" value="NADH DEHYDROGENASE [UBIQUINONE] 1 BETA SUBCOMPLEX SUBUNIT 4"/>
    <property type="match status" value="1"/>
</dbReference>
<dbReference type="HOGENOM" id="CLU_183941_2_0_1"/>
<dbReference type="OrthoDB" id="15108at2759"/>
<sequence length="75" mass="8843">MAGHHKTPLAMDPALIKYNNMYINRHKYFRWNRKTATVGFVYMVAIPFVVGYLGYKTDALWDMRGKRRGDTIVEF</sequence>
<keyword evidence="1" id="KW-0812">Transmembrane</keyword>
<proteinExistence type="predicted"/>
<dbReference type="PANTHER" id="PTHR39476">
    <property type="entry name" value="NADH:UBIQUINONE OXIDOREDUCTASE 6.6KD SUBUNIT"/>
    <property type="match status" value="1"/>
</dbReference>
<evidence type="ECO:0008006" key="4">
    <source>
        <dbReference type="Google" id="ProtNLM"/>
    </source>
</evidence>
<keyword evidence="3" id="KW-1185">Reference proteome</keyword>
<dbReference type="Proteomes" id="UP000054321">
    <property type="component" value="Unassembled WGS sequence"/>
</dbReference>
<dbReference type="EMBL" id="KN832871">
    <property type="protein sequence ID" value="KIN06002.1"/>
    <property type="molecule type" value="Genomic_DNA"/>
</dbReference>
<evidence type="ECO:0000313" key="3">
    <source>
        <dbReference type="Proteomes" id="UP000054321"/>
    </source>
</evidence>
<reference evidence="3" key="2">
    <citation type="submission" date="2015-01" db="EMBL/GenBank/DDBJ databases">
        <title>Evolutionary Origins and Diversification of the Mycorrhizal Mutualists.</title>
        <authorList>
            <consortium name="DOE Joint Genome Institute"/>
            <consortium name="Mycorrhizal Genomics Consortium"/>
            <person name="Kohler A."/>
            <person name="Kuo A."/>
            <person name="Nagy L.G."/>
            <person name="Floudas D."/>
            <person name="Copeland A."/>
            <person name="Barry K.W."/>
            <person name="Cichocki N."/>
            <person name="Veneault-Fourrey C."/>
            <person name="LaButti K."/>
            <person name="Lindquist E.A."/>
            <person name="Lipzen A."/>
            <person name="Lundell T."/>
            <person name="Morin E."/>
            <person name="Murat C."/>
            <person name="Riley R."/>
            <person name="Ohm R."/>
            <person name="Sun H."/>
            <person name="Tunlid A."/>
            <person name="Henrissat B."/>
            <person name="Grigoriev I.V."/>
            <person name="Hibbett D.S."/>
            <person name="Martin F."/>
        </authorList>
    </citation>
    <scope>NUCLEOTIDE SEQUENCE [LARGE SCALE GENOMIC DNA]</scope>
    <source>
        <strain evidence="3">Zn</strain>
    </source>
</reference>
<dbReference type="InParanoid" id="A0A0C3HUT4"/>